<feature type="signal peptide" evidence="2">
    <location>
        <begin position="1"/>
        <end position="19"/>
    </location>
</feature>
<dbReference type="PANTHER" id="PTHR35399:SF2">
    <property type="entry name" value="DUF839 DOMAIN-CONTAINING PROTEIN"/>
    <property type="match status" value="1"/>
</dbReference>
<evidence type="ECO:0000313" key="3">
    <source>
        <dbReference type="EMBL" id="GHC56962.1"/>
    </source>
</evidence>
<protein>
    <recommendedName>
        <fullName evidence="5">DUF839 domain-containing protein</fullName>
    </recommendedName>
</protein>
<gene>
    <name evidence="3" type="ORF">GCM10007100_24730</name>
</gene>
<dbReference type="AlphaFoldDB" id="A0A918TRW0"/>
<feature type="chain" id="PRO_5037600244" description="DUF839 domain-containing protein" evidence="2">
    <location>
        <begin position="20"/>
        <end position="521"/>
    </location>
</feature>
<reference evidence="3" key="1">
    <citation type="journal article" date="2014" name="Int. J. Syst. Evol. Microbiol.">
        <title>Complete genome sequence of Corynebacterium casei LMG S-19264T (=DSM 44701T), isolated from a smear-ripened cheese.</title>
        <authorList>
            <consortium name="US DOE Joint Genome Institute (JGI-PGF)"/>
            <person name="Walter F."/>
            <person name="Albersmeier A."/>
            <person name="Kalinowski J."/>
            <person name="Ruckert C."/>
        </authorList>
    </citation>
    <scope>NUCLEOTIDE SEQUENCE</scope>
    <source>
        <strain evidence="3">KCTC 12988</strain>
    </source>
</reference>
<comment type="caution">
    <text evidence="3">The sequence shown here is derived from an EMBL/GenBank/DDBJ whole genome shotgun (WGS) entry which is preliminary data.</text>
</comment>
<feature type="region of interest" description="Disordered" evidence="1">
    <location>
        <begin position="279"/>
        <end position="317"/>
    </location>
</feature>
<accession>A0A918TRW0</accession>
<evidence type="ECO:0008006" key="5">
    <source>
        <dbReference type="Google" id="ProtNLM"/>
    </source>
</evidence>
<name>A0A918TRW0_9BACT</name>
<evidence type="ECO:0000256" key="1">
    <source>
        <dbReference type="SAM" id="MobiDB-lite"/>
    </source>
</evidence>
<evidence type="ECO:0000256" key="2">
    <source>
        <dbReference type="SAM" id="SignalP"/>
    </source>
</evidence>
<dbReference type="Proteomes" id="UP000644507">
    <property type="component" value="Unassembled WGS sequence"/>
</dbReference>
<dbReference type="EMBL" id="BMXI01000010">
    <property type="protein sequence ID" value="GHC56962.1"/>
    <property type="molecule type" value="Genomic_DNA"/>
</dbReference>
<dbReference type="InterPro" id="IPR008557">
    <property type="entry name" value="PhoX"/>
</dbReference>
<reference evidence="3" key="2">
    <citation type="submission" date="2020-09" db="EMBL/GenBank/DDBJ databases">
        <authorList>
            <person name="Sun Q."/>
            <person name="Kim S."/>
        </authorList>
    </citation>
    <scope>NUCLEOTIDE SEQUENCE</scope>
    <source>
        <strain evidence="3">KCTC 12988</strain>
    </source>
</reference>
<keyword evidence="4" id="KW-1185">Reference proteome</keyword>
<organism evidence="3 4">
    <name type="scientific">Roseibacillus persicicus</name>
    <dbReference type="NCBI Taxonomy" id="454148"/>
    <lineage>
        <taxon>Bacteria</taxon>
        <taxon>Pseudomonadati</taxon>
        <taxon>Verrucomicrobiota</taxon>
        <taxon>Verrucomicrobiia</taxon>
        <taxon>Verrucomicrobiales</taxon>
        <taxon>Verrucomicrobiaceae</taxon>
        <taxon>Roseibacillus</taxon>
    </lineage>
</organism>
<keyword evidence="2" id="KW-0732">Signal</keyword>
<dbReference type="RefSeq" id="WP_189570325.1">
    <property type="nucleotide sequence ID" value="NZ_BMXI01000010.1"/>
</dbReference>
<dbReference type="Pfam" id="PF05787">
    <property type="entry name" value="PhoX"/>
    <property type="match status" value="1"/>
</dbReference>
<dbReference type="PANTHER" id="PTHR35399">
    <property type="entry name" value="SLR8030 PROTEIN"/>
    <property type="match status" value="1"/>
</dbReference>
<evidence type="ECO:0000313" key="4">
    <source>
        <dbReference type="Proteomes" id="UP000644507"/>
    </source>
</evidence>
<proteinExistence type="predicted"/>
<sequence>MKKLSISFALAAYATSAQAGTDTWFTPLTESAPVTTPNSIEELSQPWVAPEGIHQKNILSLREVEDAVLSPGQSIVRAPGAGTSASMFDMIDYDPSGNFLFIPHESPYGAGVTRLNLYSCESQILFSGDNRGSVGDWSNDYGAFDPCRFTPNGTVIAGEEWTAEGRIIEIMNPYAEPEEIEIRELDSIANVAHEGISFSKKYNDTVYFVDEYNSGSLYKFVMSTPGVYTTGQTFALSVDDFASTGGNAELNYNEGANASATRVGAATWVPLTDTYGTPLPGVTDPFRNGPTSDPRTDPTCRGGRPAADDVNATPYGRPEDMEIGTLANGNEVVYFAATSEKTVYTIEILETTVPARWNRVGRRWVWTPAHTSMDKTIVRTFVNGNNDGTPKNLGFEPTTGTMSSPDNLAQDALGNIYIIEDAPNGSTTGGDIWFARDTDNDGVAESYDHFLSLRVDGSEATGMVFNPAYPEEFVIAVQHPDSTNLSNVPNGLGDAVWMFNLTNIPNEQFLNQLRYAHASAK</sequence>